<protein>
    <submittedName>
        <fullName evidence="2">Uncharacterized protein</fullName>
    </submittedName>
</protein>
<dbReference type="EMBL" id="NCKW01000012">
    <property type="protein sequence ID" value="POM81832.1"/>
    <property type="molecule type" value="Genomic_DNA"/>
</dbReference>
<organism evidence="2 3">
    <name type="scientific">Phytophthora palmivora</name>
    <dbReference type="NCBI Taxonomy" id="4796"/>
    <lineage>
        <taxon>Eukaryota</taxon>
        <taxon>Sar</taxon>
        <taxon>Stramenopiles</taxon>
        <taxon>Oomycota</taxon>
        <taxon>Peronosporomycetes</taxon>
        <taxon>Peronosporales</taxon>
        <taxon>Peronosporaceae</taxon>
        <taxon>Phytophthora</taxon>
    </lineage>
</organism>
<name>A0A2P4YVK8_9STRA</name>
<dbReference type="PANTHER" id="PTHR37069:SF2">
    <property type="entry name" value="PIGGYBAC TRANSPOSABLE ELEMENT-DERIVED PROTEIN DOMAIN-CONTAINING PROTEIN"/>
    <property type="match status" value="1"/>
</dbReference>
<reference evidence="2 3" key="1">
    <citation type="journal article" date="2017" name="Genome Biol. Evol.">
        <title>Phytophthora megakarya and P. palmivora, closely related causal agents of cacao black pod rot, underwent increases in genome sizes and gene numbers by different mechanisms.</title>
        <authorList>
            <person name="Ali S.S."/>
            <person name="Shao J."/>
            <person name="Lary D.J."/>
            <person name="Kronmiller B."/>
            <person name="Shen D."/>
            <person name="Strem M.D."/>
            <person name="Amoako-Attah I."/>
            <person name="Akrofi A.Y."/>
            <person name="Begoude B.A."/>
            <person name="Ten Hoopen G.M."/>
            <person name="Coulibaly K."/>
            <person name="Kebe B.I."/>
            <person name="Melnick R.L."/>
            <person name="Guiltinan M.J."/>
            <person name="Tyler B.M."/>
            <person name="Meinhardt L.W."/>
            <person name="Bailey B.A."/>
        </authorList>
    </citation>
    <scope>NUCLEOTIDE SEQUENCE [LARGE SCALE GENOMIC DNA]</scope>
    <source>
        <strain evidence="3">sbr112.9</strain>
    </source>
</reference>
<dbReference type="Proteomes" id="UP000237271">
    <property type="component" value="Unassembled WGS sequence"/>
</dbReference>
<dbReference type="AlphaFoldDB" id="A0A2P4YVK8"/>
<accession>A0A2P4YVK8</accession>
<evidence type="ECO:0000256" key="1">
    <source>
        <dbReference type="SAM" id="MobiDB-lite"/>
    </source>
</evidence>
<sequence length="72" mass="8269">MAFQARWREQKKTGWHSKKPTGLSVDFAYLKPGKTKQDKRGVDFFIGEEELMRFLDKTDLGSGEDCKARGTD</sequence>
<feature type="region of interest" description="Disordered" evidence="1">
    <location>
        <begin position="1"/>
        <end position="20"/>
    </location>
</feature>
<proteinExistence type="predicted"/>
<comment type="caution">
    <text evidence="2">The sequence shown here is derived from an EMBL/GenBank/DDBJ whole genome shotgun (WGS) entry which is preliminary data.</text>
</comment>
<evidence type="ECO:0000313" key="3">
    <source>
        <dbReference type="Proteomes" id="UP000237271"/>
    </source>
</evidence>
<gene>
    <name evidence="2" type="ORF">PHPALM_148</name>
</gene>
<feature type="compositionally biased region" description="Basic and acidic residues" evidence="1">
    <location>
        <begin position="1"/>
        <end position="12"/>
    </location>
</feature>
<evidence type="ECO:0000313" key="2">
    <source>
        <dbReference type="EMBL" id="POM81832.1"/>
    </source>
</evidence>
<dbReference type="PANTHER" id="PTHR37069">
    <property type="entry name" value="DDE_TNP_1_7 DOMAIN-CONTAINING PROTEIN"/>
    <property type="match status" value="1"/>
</dbReference>
<dbReference type="OrthoDB" id="113522at2759"/>
<keyword evidence="3" id="KW-1185">Reference proteome</keyword>